<keyword evidence="2" id="KW-1185">Reference proteome</keyword>
<dbReference type="OrthoDB" id="9907594at2759"/>
<accession>A0A401PSI5</accession>
<name>A0A401PSI5_SCYTO</name>
<evidence type="ECO:0008006" key="3">
    <source>
        <dbReference type="Google" id="ProtNLM"/>
    </source>
</evidence>
<evidence type="ECO:0000313" key="1">
    <source>
        <dbReference type="EMBL" id="GCB76067.1"/>
    </source>
</evidence>
<dbReference type="InterPro" id="IPR029331">
    <property type="entry name" value="MLIP"/>
</dbReference>
<protein>
    <recommendedName>
        <fullName evidence="3">Muscular LMNA-interacting protein</fullName>
    </recommendedName>
</protein>
<reference evidence="1 2" key="1">
    <citation type="journal article" date="2018" name="Nat. Ecol. Evol.">
        <title>Shark genomes provide insights into elasmobranch evolution and the origin of vertebrates.</title>
        <authorList>
            <person name="Hara Y"/>
            <person name="Yamaguchi K"/>
            <person name="Onimaru K"/>
            <person name="Kadota M"/>
            <person name="Koyanagi M"/>
            <person name="Keeley SD"/>
            <person name="Tatsumi K"/>
            <person name="Tanaka K"/>
            <person name="Motone F"/>
            <person name="Kageyama Y"/>
            <person name="Nozu R"/>
            <person name="Adachi N"/>
            <person name="Nishimura O"/>
            <person name="Nakagawa R"/>
            <person name="Tanegashima C"/>
            <person name="Kiyatake I"/>
            <person name="Matsumoto R"/>
            <person name="Murakumo K"/>
            <person name="Nishida K"/>
            <person name="Terakita A"/>
            <person name="Kuratani S"/>
            <person name="Sato K"/>
            <person name="Hyodo S Kuraku.S."/>
        </authorList>
    </citation>
    <scope>NUCLEOTIDE SEQUENCE [LARGE SCALE GENOMIC DNA]</scope>
</reference>
<dbReference type="PANTHER" id="PTHR31514">
    <property type="entry name" value="MUSCULAR LMNA-INTERACTING PROTEIN MLIP"/>
    <property type="match status" value="1"/>
</dbReference>
<comment type="caution">
    <text evidence="1">The sequence shown here is derived from an EMBL/GenBank/DDBJ whole genome shotgun (WGS) entry which is preliminary data.</text>
</comment>
<feature type="non-terminal residue" evidence="1">
    <location>
        <position position="259"/>
    </location>
</feature>
<proteinExistence type="predicted"/>
<gene>
    <name evidence="1" type="ORF">scyTo_0019084</name>
</gene>
<dbReference type="Proteomes" id="UP000288216">
    <property type="component" value="Unassembled WGS sequence"/>
</dbReference>
<dbReference type="Pfam" id="PF15274">
    <property type="entry name" value="MLIP"/>
    <property type="match status" value="1"/>
</dbReference>
<sequence length="259" mass="28950">MVPANVTKKPEQKYKIKSSYKAFAAIPTNTLLLEQKAIDEAISDSEESAAANMPEKTHSQFLFESESLRQQSEELYATIEQLLEEPLPMRCSSSTPNSLRKPQDSKAYKHVIPTLKSAGRETKYANLHLSVSESTEKRPTRPGVIRPVAKAQKPATTPKVEESCHNPFQHCPEANRDTEINECLYPLSTILTSVSYPSLCHETYQTLLCSQDMPQSIPLSLSPVTCLTSGSHIRFSPIAPCNYYMTSNLSRSLHSLYIK</sequence>
<organism evidence="1 2">
    <name type="scientific">Scyliorhinus torazame</name>
    <name type="common">Cloudy catshark</name>
    <name type="synonym">Catulus torazame</name>
    <dbReference type="NCBI Taxonomy" id="75743"/>
    <lineage>
        <taxon>Eukaryota</taxon>
        <taxon>Metazoa</taxon>
        <taxon>Chordata</taxon>
        <taxon>Craniata</taxon>
        <taxon>Vertebrata</taxon>
        <taxon>Chondrichthyes</taxon>
        <taxon>Elasmobranchii</taxon>
        <taxon>Galeomorphii</taxon>
        <taxon>Galeoidea</taxon>
        <taxon>Carcharhiniformes</taxon>
        <taxon>Scyliorhinidae</taxon>
        <taxon>Scyliorhinus</taxon>
    </lineage>
</organism>
<dbReference type="AlphaFoldDB" id="A0A401PSI5"/>
<evidence type="ECO:0000313" key="2">
    <source>
        <dbReference type="Proteomes" id="UP000288216"/>
    </source>
</evidence>
<dbReference type="PANTHER" id="PTHR31514:SF1">
    <property type="entry name" value="MUSCULAR LMNA-INTERACTING PROTEIN"/>
    <property type="match status" value="1"/>
</dbReference>
<dbReference type="EMBL" id="BFAA01013882">
    <property type="protein sequence ID" value="GCB76067.1"/>
    <property type="molecule type" value="Genomic_DNA"/>
</dbReference>